<proteinExistence type="predicted"/>
<dbReference type="SUPFAM" id="SSF52540">
    <property type="entry name" value="P-loop containing nucleoside triphosphate hydrolases"/>
    <property type="match status" value="1"/>
</dbReference>
<dbReference type="Pfam" id="PF00071">
    <property type="entry name" value="Ras"/>
    <property type="match status" value="2"/>
</dbReference>
<evidence type="ECO:0000256" key="1">
    <source>
        <dbReference type="ARBA" id="ARBA00022741"/>
    </source>
</evidence>
<keyword evidence="4" id="KW-1185">Reference proteome</keyword>
<dbReference type="InterPro" id="IPR027417">
    <property type="entry name" value="P-loop_NTPase"/>
</dbReference>
<gene>
    <name evidence="3" type="ORF">MAR_000399</name>
</gene>
<keyword evidence="2" id="KW-0342">GTP-binding</keyword>
<reference evidence="3" key="1">
    <citation type="submission" date="2022-11" db="EMBL/GenBank/DDBJ databases">
        <title>Centuries of genome instability and evolution in soft-shell clam transmissible cancer (bioRxiv).</title>
        <authorList>
            <person name="Hart S.F.M."/>
            <person name="Yonemitsu M.A."/>
            <person name="Giersch R.M."/>
            <person name="Beal B.F."/>
            <person name="Arriagada G."/>
            <person name="Davis B.W."/>
            <person name="Ostrander E.A."/>
            <person name="Goff S.P."/>
            <person name="Metzger M.J."/>
        </authorList>
    </citation>
    <scope>NUCLEOTIDE SEQUENCE</scope>
    <source>
        <strain evidence="3">MELC-2E11</strain>
        <tissue evidence="3">Siphon/mantle</tissue>
    </source>
</reference>
<dbReference type="PROSITE" id="PS51420">
    <property type="entry name" value="RHO"/>
    <property type="match status" value="1"/>
</dbReference>
<dbReference type="PRINTS" id="PR00449">
    <property type="entry name" value="RASTRNSFRMNG"/>
</dbReference>
<dbReference type="InterPro" id="IPR001806">
    <property type="entry name" value="Small_GTPase"/>
</dbReference>
<dbReference type="CDD" id="cd00157">
    <property type="entry name" value="Rho"/>
    <property type="match status" value="1"/>
</dbReference>
<dbReference type="Gene3D" id="3.40.50.300">
    <property type="entry name" value="P-loop containing nucleotide triphosphate hydrolases"/>
    <property type="match status" value="1"/>
</dbReference>
<accession>A0ABY7FCR0</accession>
<dbReference type="SMART" id="SM00175">
    <property type="entry name" value="RAB"/>
    <property type="match status" value="1"/>
</dbReference>
<dbReference type="PROSITE" id="PS51419">
    <property type="entry name" value="RAB"/>
    <property type="match status" value="1"/>
</dbReference>
<evidence type="ECO:0000313" key="4">
    <source>
        <dbReference type="Proteomes" id="UP001164746"/>
    </source>
</evidence>
<protein>
    <submittedName>
        <fullName evidence="3">RHOQ-like protein</fullName>
    </submittedName>
</protein>
<name>A0ABY7FCR0_MYAAR</name>
<dbReference type="PANTHER" id="PTHR24072">
    <property type="entry name" value="RHO FAMILY GTPASE"/>
    <property type="match status" value="1"/>
</dbReference>
<dbReference type="InterPro" id="IPR003578">
    <property type="entry name" value="Small_GTPase_Rho"/>
</dbReference>
<dbReference type="EMBL" id="CP111022">
    <property type="protein sequence ID" value="WAR18561.1"/>
    <property type="molecule type" value="Genomic_DNA"/>
</dbReference>
<dbReference type="SMART" id="SM00173">
    <property type="entry name" value="RAS"/>
    <property type="match status" value="1"/>
</dbReference>
<dbReference type="SMART" id="SM00174">
    <property type="entry name" value="RHO"/>
    <property type="match status" value="1"/>
</dbReference>
<organism evidence="3 4">
    <name type="scientific">Mya arenaria</name>
    <name type="common">Soft-shell clam</name>
    <dbReference type="NCBI Taxonomy" id="6604"/>
    <lineage>
        <taxon>Eukaryota</taxon>
        <taxon>Metazoa</taxon>
        <taxon>Spiralia</taxon>
        <taxon>Lophotrochozoa</taxon>
        <taxon>Mollusca</taxon>
        <taxon>Bivalvia</taxon>
        <taxon>Autobranchia</taxon>
        <taxon>Heteroconchia</taxon>
        <taxon>Euheterodonta</taxon>
        <taxon>Imparidentia</taxon>
        <taxon>Neoheterodontei</taxon>
        <taxon>Myida</taxon>
        <taxon>Myoidea</taxon>
        <taxon>Myidae</taxon>
        <taxon>Mya</taxon>
    </lineage>
</organism>
<keyword evidence="1" id="KW-0547">Nucleotide-binding</keyword>
<evidence type="ECO:0000256" key="2">
    <source>
        <dbReference type="ARBA" id="ARBA00023134"/>
    </source>
</evidence>
<evidence type="ECO:0000313" key="3">
    <source>
        <dbReference type="EMBL" id="WAR18561.1"/>
    </source>
</evidence>
<dbReference type="Proteomes" id="UP001164746">
    <property type="component" value="Chromosome 11"/>
</dbReference>
<sequence>MVVLRGDLIKCVVVGDPAVGKTSLLMNYATNRFPSQHVPAVFDNYAGSLEVSRRRYNLHLIDTTEQHSWRAGYRPGADPIATVHCAIRPILGGSKSLEYSYPGTDVFVVCFSVVKPETFTHMHEHWIPDIQARMGDTPFIVVGTQADLRDDPEVLRTLQVKGQSPVRQRDAASLCRKVGSVCYFETSTEMKKRLRRVMNDAFVSVFCPKAEFNIGCCLQPSNFP</sequence>